<dbReference type="OrthoDB" id="6103199at2759"/>
<accession>A0A7D9JK57</accession>
<feature type="compositionally biased region" description="Basic and acidic residues" evidence="1">
    <location>
        <begin position="1"/>
        <end position="10"/>
    </location>
</feature>
<organism evidence="2 3">
    <name type="scientific">Paramuricea clavata</name>
    <name type="common">Red gorgonian</name>
    <name type="synonym">Violescent sea-whip</name>
    <dbReference type="NCBI Taxonomy" id="317549"/>
    <lineage>
        <taxon>Eukaryota</taxon>
        <taxon>Metazoa</taxon>
        <taxon>Cnidaria</taxon>
        <taxon>Anthozoa</taxon>
        <taxon>Octocorallia</taxon>
        <taxon>Malacalcyonacea</taxon>
        <taxon>Plexauridae</taxon>
        <taxon>Paramuricea</taxon>
    </lineage>
</organism>
<feature type="region of interest" description="Disordered" evidence="1">
    <location>
        <begin position="1"/>
        <end position="24"/>
    </location>
</feature>
<name>A0A7D9JK57_PARCT</name>
<dbReference type="Proteomes" id="UP001152795">
    <property type="component" value="Unassembled WGS sequence"/>
</dbReference>
<gene>
    <name evidence="2" type="ORF">PACLA_8A007213</name>
</gene>
<feature type="non-terminal residue" evidence="2">
    <location>
        <position position="107"/>
    </location>
</feature>
<evidence type="ECO:0000313" key="3">
    <source>
        <dbReference type="Proteomes" id="UP001152795"/>
    </source>
</evidence>
<dbReference type="EMBL" id="CACRXK020017169">
    <property type="protein sequence ID" value="CAB4030839.1"/>
    <property type="molecule type" value="Genomic_DNA"/>
</dbReference>
<protein>
    <submittedName>
        <fullName evidence="2">Uncharacterized protein</fullName>
    </submittedName>
</protein>
<reference evidence="2" key="1">
    <citation type="submission" date="2020-04" db="EMBL/GenBank/DDBJ databases">
        <authorList>
            <person name="Alioto T."/>
            <person name="Alioto T."/>
            <person name="Gomez Garrido J."/>
        </authorList>
    </citation>
    <scope>NUCLEOTIDE SEQUENCE</scope>
    <source>
        <strain evidence="2">A484AB</strain>
    </source>
</reference>
<evidence type="ECO:0000313" key="2">
    <source>
        <dbReference type="EMBL" id="CAB4030839.1"/>
    </source>
</evidence>
<keyword evidence="3" id="KW-1185">Reference proteome</keyword>
<dbReference type="AlphaFoldDB" id="A0A7D9JK57"/>
<evidence type="ECO:0000256" key="1">
    <source>
        <dbReference type="SAM" id="MobiDB-lite"/>
    </source>
</evidence>
<proteinExistence type="predicted"/>
<comment type="caution">
    <text evidence="2">The sequence shown here is derived from an EMBL/GenBank/DDBJ whole genome shotgun (WGS) entry which is preliminary data.</text>
</comment>
<sequence length="107" mass="12055">KRGKDGKEGSRGSTGTKGLKGKSGDLCKLTPHTIAKISEYCKKWIDLDGEQSTIAANIAERIKRWSFHSETELVRDEIARKLQTCDITKSAMFVFVIKQKSKEPRKE</sequence>